<evidence type="ECO:0000256" key="3">
    <source>
        <dbReference type="ARBA" id="ARBA00008715"/>
    </source>
</evidence>
<name>A0A3P7I8Y1_STRVU</name>
<evidence type="ECO:0000256" key="6">
    <source>
        <dbReference type="ARBA" id="ARBA00022692"/>
    </source>
</evidence>
<reference evidence="11 12" key="1">
    <citation type="submission" date="2018-11" db="EMBL/GenBank/DDBJ databases">
        <authorList>
            <consortium name="Pathogen Informatics"/>
        </authorList>
    </citation>
    <scope>NUCLEOTIDE SEQUENCE [LARGE SCALE GENOMIC DNA]</scope>
</reference>
<dbReference type="OrthoDB" id="4983at2759"/>
<feature type="transmembrane region" description="Helical" evidence="10">
    <location>
        <begin position="107"/>
        <end position="125"/>
    </location>
</feature>
<comment type="pathway">
    <text evidence="2 10">Protein modification; protein glycosylation.</text>
</comment>
<keyword evidence="6 10" id="KW-0812">Transmembrane</keyword>
<evidence type="ECO:0000313" key="11">
    <source>
        <dbReference type="EMBL" id="VDM69260.1"/>
    </source>
</evidence>
<organism evidence="11 12">
    <name type="scientific">Strongylus vulgaris</name>
    <name type="common">Blood worm</name>
    <dbReference type="NCBI Taxonomy" id="40348"/>
    <lineage>
        <taxon>Eukaryota</taxon>
        <taxon>Metazoa</taxon>
        <taxon>Ecdysozoa</taxon>
        <taxon>Nematoda</taxon>
        <taxon>Chromadorea</taxon>
        <taxon>Rhabditida</taxon>
        <taxon>Rhabditina</taxon>
        <taxon>Rhabditomorpha</taxon>
        <taxon>Strongyloidea</taxon>
        <taxon>Strongylidae</taxon>
        <taxon>Strongylus</taxon>
    </lineage>
</organism>
<evidence type="ECO:0000256" key="8">
    <source>
        <dbReference type="ARBA" id="ARBA00022989"/>
    </source>
</evidence>
<comment type="subcellular location">
    <subcellularLocation>
        <location evidence="1 10">Endoplasmic reticulum membrane</location>
        <topology evidence="1 10">Multi-pass membrane protein</topology>
    </subcellularLocation>
</comment>
<dbReference type="UniPathway" id="UPA00378"/>
<comment type="similarity">
    <text evidence="3 10">Belongs to the ALG6/ALG8 glucosyltransferase family.</text>
</comment>
<keyword evidence="8 10" id="KW-1133">Transmembrane helix</keyword>
<dbReference type="Proteomes" id="UP000270094">
    <property type="component" value="Unassembled WGS sequence"/>
</dbReference>
<evidence type="ECO:0000313" key="12">
    <source>
        <dbReference type="Proteomes" id="UP000270094"/>
    </source>
</evidence>
<feature type="transmembrane region" description="Helical" evidence="10">
    <location>
        <begin position="42"/>
        <end position="62"/>
    </location>
</feature>
<keyword evidence="5 10" id="KW-0808">Transferase</keyword>
<dbReference type="EC" id="2.4.1.-" evidence="10"/>
<keyword evidence="12" id="KW-1185">Reference proteome</keyword>
<dbReference type="AlphaFoldDB" id="A0A3P7I8Y1"/>
<evidence type="ECO:0000256" key="4">
    <source>
        <dbReference type="ARBA" id="ARBA00022676"/>
    </source>
</evidence>
<keyword evidence="9 10" id="KW-0472">Membrane</keyword>
<evidence type="ECO:0000256" key="5">
    <source>
        <dbReference type="ARBA" id="ARBA00022679"/>
    </source>
</evidence>
<dbReference type="Pfam" id="PF03155">
    <property type="entry name" value="Alg6_Alg8"/>
    <property type="match status" value="1"/>
</dbReference>
<keyword evidence="4 10" id="KW-0328">Glycosyltransferase</keyword>
<keyword evidence="7 10" id="KW-0256">Endoplasmic reticulum</keyword>
<dbReference type="GO" id="GO:0042281">
    <property type="term" value="F:dolichyl pyrophosphate Man9GlcNAc2 alpha-1,3-glucosyltransferase activity"/>
    <property type="evidence" value="ECO:0007669"/>
    <property type="project" value="TreeGrafter"/>
</dbReference>
<proteinExistence type="inferred from homology"/>
<evidence type="ECO:0000256" key="2">
    <source>
        <dbReference type="ARBA" id="ARBA00004922"/>
    </source>
</evidence>
<dbReference type="EMBL" id="UYYB01011632">
    <property type="protein sequence ID" value="VDM69260.1"/>
    <property type="molecule type" value="Genomic_DNA"/>
</dbReference>
<gene>
    <name evidence="11" type="ORF">SVUK_LOCUS4258</name>
</gene>
<dbReference type="PANTHER" id="PTHR12413:SF1">
    <property type="entry name" value="DOLICHYL PYROPHOSPHATE MAN9GLCNAC2 ALPHA-1,3-GLUCOSYLTRANSFERASE"/>
    <property type="match status" value="1"/>
</dbReference>
<comment type="caution">
    <text evidence="10">Lacks conserved residue(s) required for the propagation of feature annotation.</text>
</comment>
<dbReference type="PANTHER" id="PTHR12413">
    <property type="entry name" value="DOLICHYL GLYCOSYLTRANSFERASE"/>
    <property type="match status" value="1"/>
</dbReference>
<sequence length="131" mass="15489">MYGDFEAQRHWMEITYHLPVREWYVNGTDNDLLYWGLDYPPLTAYHSYIMGFLAHVINPSWVSLHSSRGIQNTTHKMYMRLSAILPFHIFYVPAVLLFIFYEKTYELKANSLMPLILLYPGLIAIDNAHFQ</sequence>
<accession>A0A3P7I8Y1</accession>
<evidence type="ECO:0000256" key="10">
    <source>
        <dbReference type="RuleBase" id="RU363110"/>
    </source>
</evidence>
<feature type="transmembrane region" description="Helical" evidence="10">
    <location>
        <begin position="83"/>
        <end position="101"/>
    </location>
</feature>
<protein>
    <recommendedName>
        <fullName evidence="10">Alpha-1,3-glucosyltransferase</fullName>
        <ecNumber evidence="10">2.4.1.-</ecNumber>
    </recommendedName>
</protein>
<evidence type="ECO:0000256" key="7">
    <source>
        <dbReference type="ARBA" id="ARBA00022824"/>
    </source>
</evidence>
<dbReference type="GO" id="GO:0005789">
    <property type="term" value="C:endoplasmic reticulum membrane"/>
    <property type="evidence" value="ECO:0007669"/>
    <property type="project" value="UniProtKB-SubCell"/>
</dbReference>
<evidence type="ECO:0000256" key="9">
    <source>
        <dbReference type="ARBA" id="ARBA00023136"/>
    </source>
</evidence>
<dbReference type="InterPro" id="IPR004856">
    <property type="entry name" value="Glyco_trans_ALG6/ALG8"/>
</dbReference>
<evidence type="ECO:0000256" key="1">
    <source>
        <dbReference type="ARBA" id="ARBA00004477"/>
    </source>
</evidence>